<protein>
    <recommendedName>
        <fullName evidence="3">Nuclear transport factor 2 family protein</fullName>
    </recommendedName>
</protein>
<evidence type="ECO:0000313" key="2">
    <source>
        <dbReference type="Proteomes" id="UP001448858"/>
    </source>
</evidence>
<dbReference type="EMBL" id="CP151657">
    <property type="protein sequence ID" value="WZP14422.1"/>
    <property type="molecule type" value="Genomic_DNA"/>
</dbReference>
<dbReference type="Proteomes" id="UP001448858">
    <property type="component" value="Chromosome"/>
</dbReference>
<keyword evidence="2" id="KW-1185">Reference proteome</keyword>
<dbReference type="Gene3D" id="3.10.450.50">
    <property type="match status" value="1"/>
</dbReference>
<evidence type="ECO:0008006" key="3">
    <source>
        <dbReference type="Google" id="ProtNLM"/>
    </source>
</evidence>
<proteinExistence type="predicted"/>
<evidence type="ECO:0000313" key="1">
    <source>
        <dbReference type="EMBL" id="WZP14422.1"/>
    </source>
</evidence>
<organism evidence="1 2">
    <name type="scientific">Arthrobacter citreus</name>
    <dbReference type="NCBI Taxonomy" id="1670"/>
    <lineage>
        <taxon>Bacteria</taxon>
        <taxon>Bacillati</taxon>
        <taxon>Actinomycetota</taxon>
        <taxon>Actinomycetes</taxon>
        <taxon>Micrococcales</taxon>
        <taxon>Micrococcaceae</taxon>
        <taxon>Arthrobacter</taxon>
    </lineage>
</organism>
<accession>A0ABZ2ZQJ9</accession>
<dbReference type="RefSeq" id="WP_342022075.1">
    <property type="nucleotide sequence ID" value="NZ_CP151657.1"/>
</dbReference>
<reference evidence="1 2" key="1">
    <citation type="submission" date="2024-04" db="EMBL/GenBank/DDBJ databases">
        <title>Arthrobacter sp. from Plains bison fecal sample.</title>
        <authorList>
            <person name="Ruzzini A."/>
        </authorList>
    </citation>
    <scope>NUCLEOTIDE SEQUENCE [LARGE SCALE GENOMIC DNA]</scope>
    <source>
        <strain evidence="1 2">EINP1</strain>
    </source>
</reference>
<sequence length="128" mass="13599">MSDNLLPSAPPVPQEYFRVLTAGLKAFGDVQALRGLLSDRLDFTGSIAGHVPDAKEGFLQGVIGLIGTVRGIDIIRDVHDDAGSAVLYEAEMPGGTVRFAEFFTFGDGVINTLNVHYDGADYTAKGGR</sequence>
<dbReference type="InterPro" id="IPR032710">
    <property type="entry name" value="NTF2-like_dom_sf"/>
</dbReference>
<gene>
    <name evidence="1" type="ORF">AAE021_09335</name>
</gene>
<name>A0ABZ2ZQJ9_9MICC</name>
<dbReference type="SUPFAM" id="SSF54427">
    <property type="entry name" value="NTF2-like"/>
    <property type="match status" value="1"/>
</dbReference>